<dbReference type="CDD" id="cd17540">
    <property type="entry name" value="REC_PhyR"/>
    <property type="match status" value="1"/>
</dbReference>
<evidence type="ECO:0000256" key="4">
    <source>
        <dbReference type="PROSITE-ProRule" id="PRU00169"/>
    </source>
</evidence>
<dbReference type="Gene3D" id="3.40.50.2300">
    <property type="match status" value="1"/>
</dbReference>
<evidence type="ECO:0000313" key="7">
    <source>
        <dbReference type="Proteomes" id="UP000528964"/>
    </source>
</evidence>
<accession>A0A7W6GFK9</accession>
<sequence length="246" mass="27165">MPYLRRHARMLLGRQDHADLLIEEALRELLVAGDSLAIRRDPRRELLKALYAALRDLGLPGPAAPSTEFRPPADARLQNLPLPQRSVLLLLAVERLSVADASEVTRLSGSDVLRLAHEAQSDVERTLETDILIIEDEWAIARDLRHIVSDLGHRVTGVAASREQALELAARDAPGLVLADLNLSDGDSGVDAVREIFRDRPTPAIFVTAFPERLLARARPEPIYLITKPFSPAMIKSTVSQALFFA</sequence>
<keyword evidence="7" id="KW-1185">Reference proteome</keyword>
<reference evidence="6 7" key="1">
    <citation type="submission" date="2020-08" db="EMBL/GenBank/DDBJ databases">
        <title>Genomic Encyclopedia of Type Strains, Phase IV (KMG-IV): sequencing the most valuable type-strain genomes for metagenomic binning, comparative biology and taxonomic classification.</title>
        <authorList>
            <person name="Goeker M."/>
        </authorList>
    </citation>
    <scope>NUCLEOTIDE SEQUENCE [LARGE SCALE GENOMIC DNA]</scope>
    <source>
        <strain evidence="6 7">DSM 25481</strain>
    </source>
</reference>
<proteinExistence type="predicted"/>
<evidence type="ECO:0000259" key="5">
    <source>
        <dbReference type="PROSITE" id="PS50110"/>
    </source>
</evidence>
<dbReference type="PANTHER" id="PTHR44591:SF3">
    <property type="entry name" value="RESPONSE REGULATORY DOMAIN-CONTAINING PROTEIN"/>
    <property type="match status" value="1"/>
</dbReference>
<feature type="modified residue" description="4-aspartylphosphate" evidence="4">
    <location>
        <position position="180"/>
    </location>
</feature>
<evidence type="ECO:0000313" key="6">
    <source>
        <dbReference type="EMBL" id="MBB3974011.1"/>
    </source>
</evidence>
<name>A0A7W6GFK9_9HYPH</name>
<keyword evidence="2" id="KW-0805">Transcription regulation</keyword>
<comment type="caution">
    <text evidence="6">The sequence shown here is derived from an EMBL/GenBank/DDBJ whole genome shotgun (WGS) entry which is preliminary data.</text>
</comment>
<dbReference type="Pfam" id="PF00072">
    <property type="entry name" value="Response_reg"/>
    <property type="match status" value="1"/>
</dbReference>
<dbReference type="AlphaFoldDB" id="A0A7W6GFK9"/>
<dbReference type="Proteomes" id="UP000528964">
    <property type="component" value="Unassembled WGS sequence"/>
</dbReference>
<organism evidence="6 7">
    <name type="scientific">Hansschlegelia beijingensis</name>
    <dbReference type="NCBI Taxonomy" id="1133344"/>
    <lineage>
        <taxon>Bacteria</taxon>
        <taxon>Pseudomonadati</taxon>
        <taxon>Pseudomonadota</taxon>
        <taxon>Alphaproteobacteria</taxon>
        <taxon>Hyphomicrobiales</taxon>
        <taxon>Methylopilaceae</taxon>
        <taxon>Hansschlegelia</taxon>
    </lineage>
</organism>
<dbReference type="InterPro" id="IPR011006">
    <property type="entry name" value="CheY-like_superfamily"/>
</dbReference>
<dbReference type="InterPro" id="IPR050595">
    <property type="entry name" value="Bact_response_regulator"/>
</dbReference>
<evidence type="ECO:0000256" key="2">
    <source>
        <dbReference type="ARBA" id="ARBA00023015"/>
    </source>
</evidence>
<dbReference type="EMBL" id="JACIDR010000004">
    <property type="protein sequence ID" value="MBB3974011.1"/>
    <property type="molecule type" value="Genomic_DNA"/>
</dbReference>
<protein>
    <submittedName>
        <fullName evidence="6">CheY-like chemotaxis protein</fullName>
    </submittedName>
</protein>
<dbReference type="Gene3D" id="1.20.140.160">
    <property type="match status" value="1"/>
</dbReference>
<gene>
    <name evidence="6" type="ORF">GGR24_002688</name>
</gene>
<keyword evidence="1 4" id="KW-0597">Phosphoprotein</keyword>
<evidence type="ECO:0000256" key="3">
    <source>
        <dbReference type="ARBA" id="ARBA00023163"/>
    </source>
</evidence>
<feature type="domain" description="Response regulatory" evidence="5">
    <location>
        <begin position="130"/>
        <end position="243"/>
    </location>
</feature>
<dbReference type="SUPFAM" id="SSF52172">
    <property type="entry name" value="CheY-like"/>
    <property type="match status" value="1"/>
</dbReference>
<dbReference type="Pfam" id="PF22029">
    <property type="entry name" value="PhyR_sigma2"/>
    <property type="match status" value="1"/>
</dbReference>
<dbReference type="InterPro" id="IPR001789">
    <property type="entry name" value="Sig_transdc_resp-reg_receiver"/>
</dbReference>
<evidence type="ECO:0000256" key="1">
    <source>
        <dbReference type="ARBA" id="ARBA00022553"/>
    </source>
</evidence>
<dbReference type="PANTHER" id="PTHR44591">
    <property type="entry name" value="STRESS RESPONSE REGULATOR PROTEIN 1"/>
    <property type="match status" value="1"/>
</dbReference>
<dbReference type="InterPro" id="IPR053866">
    <property type="entry name" value="PhyR_sigma2"/>
</dbReference>
<dbReference type="NCBIfam" id="NF006623">
    <property type="entry name" value="PRK09191.1"/>
    <property type="match status" value="1"/>
</dbReference>
<dbReference type="GO" id="GO:0000160">
    <property type="term" value="P:phosphorelay signal transduction system"/>
    <property type="evidence" value="ECO:0007669"/>
    <property type="project" value="InterPro"/>
</dbReference>
<dbReference type="PROSITE" id="PS50110">
    <property type="entry name" value="RESPONSE_REGULATORY"/>
    <property type="match status" value="1"/>
</dbReference>
<dbReference type="SMART" id="SM00448">
    <property type="entry name" value="REC"/>
    <property type="match status" value="1"/>
</dbReference>
<keyword evidence="3" id="KW-0804">Transcription</keyword>